<proteinExistence type="predicted"/>
<keyword evidence="2" id="KW-0812">Transmembrane</keyword>
<keyword evidence="4" id="KW-1185">Reference proteome</keyword>
<feature type="compositionally biased region" description="Pro residues" evidence="1">
    <location>
        <begin position="107"/>
        <end position="117"/>
    </location>
</feature>
<evidence type="ECO:0008006" key="5">
    <source>
        <dbReference type="Google" id="ProtNLM"/>
    </source>
</evidence>
<dbReference type="EMBL" id="JAVFWL010000003">
    <property type="protein sequence ID" value="KAK6746368.1"/>
    <property type="molecule type" value="Genomic_DNA"/>
</dbReference>
<feature type="transmembrane region" description="Helical" evidence="2">
    <location>
        <begin position="609"/>
        <end position="635"/>
    </location>
</feature>
<feature type="transmembrane region" description="Helical" evidence="2">
    <location>
        <begin position="515"/>
        <end position="537"/>
    </location>
</feature>
<feature type="transmembrane region" description="Helical" evidence="2">
    <location>
        <begin position="987"/>
        <end position="1009"/>
    </location>
</feature>
<name>A0ABR1D780_NECAM</name>
<feature type="transmembrane region" description="Helical" evidence="2">
    <location>
        <begin position="926"/>
        <end position="949"/>
    </location>
</feature>
<evidence type="ECO:0000256" key="2">
    <source>
        <dbReference type="SAM" id="Phobius"/>
    </source>
</evidence>
<evidence type="ECO:0000256" key="1">
    <source>
        <dbReference type="SAM" id="MobiDB-lite"/>
    </source>
</evidence>
<reference evidence="3 4" key="1">
    <citation type="submission" date="2023-08" db="EMBL/GenBank/DDBJ databases">
        <title>A Necator americanus chromosomal reference genome.</title>
        <authorList>
            <person name="Ilik V."/>
            <person name="Petrzelkova K.J."/>
            <person name="Pardy F."/>
            <person name="Fuh T."/>
            <person name="Niatou-Singa F.S."/>
            <person name="Gouil Q."/>
            <person name="Baker L."/>
            <person name="Ritchie M.E."/>
            <person name="Jex A.R."/>
            <person name="Gazzola D."/>
            <person name="Li H."/>
            <person name="Toshio Fujiwara R."/>
            <person name="Zhan B."/>
            <person name="Aroian R.V."/>
            <person name="Pafco B."/>
            <person name="Schwarz E.M."/>
        </authorList>
    </citation>
    <scope>NUCLEOTIDE SEQUENCE [LARGE SCALE GENOMIC DNA]</scope>
    <source>
        <strain evidence="3 4">Aroian</strain>
        <tissue evidence="3">Whole animal</tissue>
    </source>
</reference>
<evidence type="ECO:0000313" key="3">
    <source>
        <dbReference type="EMBL" id="KAK6746368.1"/>
    </source>
</evidence>
<dbReference type="PANTHER" id="PTHR10796">
    <property type="entry name" value="PATCHED-RELATED"/>
    <property type="match status" value="1"/>
</dbReference>
<dbReference type="PANTHER" id="PTHR10796:SF187">
    <property type="entry name" value="SSD DOMAIN-CONTAINING PROTEIN"/>
    <property type="match status" value="1"/>
</dbReference>
<feature type="transmembrane region" description="Helical" evidence="2">
    <location>
        <begin position="647"/>
        <end position="671"/>
    </location>
</feature>
<keyword evidence="2" id="KW-0472">Membrane</keyword>
<feature type="compositionally biased region" description="Basic and acidic residues" evidence="1">
    <location>
        <begin position="135"/>
        <end position="168"/>
    </location>
</feature>
<dbReference type="InterPro" id="IPR051697">
    <property type="entry name" value="Patched_domain-protein"/>
</dbReference>
<keyword evidence="2" id="KW-1133">Transmembrane helix</keyword>
<feature type="compositionally biased region" description="Polar residues" evidence="1">
    <location>
        <begin position="119"/>
        <end position="134"/>
    </location>
</feature>
<feature type="transmembrane region" description="Helical" evidence="2">
    <location>
        <begin position="572"/>
        <end position="589"/>
    </location>
</feature>
<feature type="compositionally biased region" description="Basic and acidic residues" evidence="1">
    <location>
        <begin position="182"/>
        <end position="208"/>
    </location>
</feature>
<feature type="transmembrane region" description="Helical" evidence="2">
    <location>
        <begin position="1029"/>
        <end position="1050"/>
    </location>
</feature>
<comment type="caution">
    <text evidence="3">The sequence shown here is derived from an EMBL/GenBank/DDBJ whole genome shotgun (WGS) entry which is preliminary data.</text>
</comment>
<evidence type="ECO:0000313" key="4">
    <source>
        <dbReference type="Proteomes" id="UP001303046"/>
    </source>
</evidence>
<dbReference type="Proteomes" id="UP001303046">
    <property type="component" value="Unassembled WGS sequence"/>
</dbReference>
<feature type="transmembrane region" description="Helical" evidence="2">
    <location>
        <begin position="277"/>
        <end position="296"/>
    </location>
</feature>
<dbReference type="SUPFAM" id="SSF82866">
    <property type="entry name" value="Multidrug efflux transporter AcrB transmembrane domain"/>
    <property type="match status" value="1"/>
</dbReference>
<feature type="transmembrane region" description="Helical" evidence="2">
    <location>
        <begin position="955"/>
        <end position="975"/>
    </location>
</feature>
<organism evidence="3 4">
    <name type="scientific">Necator americanus</name>
    <name type="common">Human hookworm</name>
    <dbReference type="NCBI Taxonomy" id="51031"/>
    <lineage>
        <taxon>Eukaryota</taxon>
        <taxon>Metazoa</taxon>
        <taxon>Ecdysozoa</taxon>
        <taxon>Nematoda</taxon>
        <taxon>Chromadorea</taxon>
        <taxon>Rhabditida</taxon>
        <taxon>Rhabditina</taxon>
        <taxon>Rhabditomorpha</taxon>
        <taxon>Strongyloidea</taxon>
        <taxon>Ancylostomatidae</taxon>
        <taxon>Bunostominae</taxon>
        <taxon>Necator</taxon>
    </lineage>
</organism>
<feature type="region of interest" description="Disordered" evidence="1">
    <location>
        <begin position="104"/>
        <end position="208"/>
    </location>
</feature>
<gene>
    <name evidence="3" type="primary">Necator_chrIII.g13233</name>
    <name evidence="3" type="ORF">RB195_012466</name>
</gene>
<accession>A0ABR1D780</accession>
<feature type="transmembrane region" description="Helical" evidence="2">
    <location>
        <begin position="543"/>
        <end position="565"/>
    </location>
</feature>
<feature type="transmembrane region" description="Helical" evidence="2">
    <location>
        <begin position="733"/>
        <end position="753"/>
    </location>
</feature>
<feature type="transmembrane region" description="Helical" evidence="2">
    <location>
        <begin position="1062"/>
        <end position="1086"/>
    </location>
</feature>
<sequence length="1265" mass="141586">MAGVAHLKLKPRIDDGACGPVFDRISRSTHEVAVCSRIISSFRLEAVSECHNLTSSNPRICVLRMNGQVNSGQGMSSGLHGGPPEVGLSSPAGIRIQRRAHTMEQPLGPPPSVPDEPPASQQNTLTRPTGTLSTLKRERAKERERLHKELNILGDVERNEESKSKESNNDSASNSTSPIHPPLKEKTSYVEEPHSNATTLERKERKMEKEQALVRRITNDMQIAHYVRQMELARSHRKRHRGAFSTGVFRIRSLRFFEAGLRRALWYLGKAIANHKLLFVVLPLIFVSASLIGPLLHRHKMTVSMPFTMLGADGNDVISNGYSIQRMQRDFNYSNPAFTALNFMESSTFGVLLKTTMNRDSILRKDAVLAYSALKKRLDSYPVGNKEFMEVCSADCELEKEMVDKIIKKSPQIALTYPETFVSMSKDSTNLSRVYLGSSIGGVETDSDGAISRAQALLLSFKLKESITDEQIAAWAENLEEQVHVTSAPNVSLSYWSPVSFSTWVVRSLAKSYRWLLVSAAVLGLFCFLATFGANAYQSKPLVGIQIAFTLMISCVGGQFVQIAGSGDFNPLIWPVFFVIAGIGLLWLFCFHQSWSRYSSAAVHPTEKLAFILSHDFPGITVAAIVIVASTMLAAAISPQRHMESTFVTISAAVAILFFFLIMFVAVFIYVGGRREAKGVKWYQLFTTGDTHFTAPNLSDFDSASLFSLHDRLLDTRPSVARALGDRLIARNARYPIVIFCTIVLIFAIWGCANVKVDLREEHFLPLSAPSRCFLEDYREMFGKTTQFLELTIDDPVEYEEELVRDSIIELLDSAVRAGYASRAVSWLVEFARFEKNTIYDINPDTFVPVVNLVFLQTDPYKRFVSDISFDRHQTQIVRSRMYLELTQKGVDERASLTQSLVSKSRDLHLPLSIRAPFTMSLRHDITVLSSGIFVFGMLLVCLVVFSLFLLGQPALTFVLLFTSVAVLTETIGYATHWGVPMNVITMTMALSANMLASVIVIAFCYSYSVSGKQQMRAGVRIQYTFQATFLPVVFACLVPVITYLPLFAVDAPIIAHIWKILFVNSTATLIHYLFFMPNLCLLFSIHLPACTIVNCTECCCDIEDDSSIYYIPTTARAVHPEGIYQHTSYTYSVPKSVVNGGPPNYLAIAGPPTEPSYAGDYVRANLERARTRRARRISEGSAPQSESATPRAHRTSRKKSRDDSIYEPPPSPRASSREDSPQRVPQPHGPYFQDPSINRHQQRWRPFVHPQPYMYYPSSTGFRR</sequence>
<feature type="region of interest" description="Disordered" evidence="1">
    <location>
        <begin position="1172"/>
        <end position="1265"/>
    </location>
</feature>
<protein>
    <recommendedName>
        <fullName evidence="5">SSD domain-containing protein</fullName>
    </recommendedName>
</protein>